<evidence type="ECO:0000313" key="2">
    <source>
        <dbReference type="Proteomes" id="UP000054007"/>
    </source>
</evidence>
<protein>
    <submittedName>
        <fullName evidence="1">Uncharacterized protein</fullName>
    </submittedName>
</protein>
<organism evidence="1 2">
    <name type="scientific">Cylindrobasidium torrendii FP15055 ss-10</name>
    <dbReference type="NCBI Taxonomy" id="1314674"/>
    <lineage>
        <taxon>Eukaryota</taxon>
        <taxon>Fungi</taxon>
        <taxon>Dikarya</taxon>
        <taxon>Basidiomycota</taxon>
        <taxon>Agaricomycotina</taxon>
        <taxon>Agaricomycetes</taxon>
        <taxon>Agaricomycetidae</taxon>
        <taxon>Agaricales</taxon>
        <taxon>Marasmiineae</taxon>
        <taxon>Physalacriaceae</taxon>
        <taxon>Cylindrobasidium</taxon>
    </lineage>
</organism>
<evidence type="ECO:0000313" key="1">
    <source>
        <dbReference type="EMBL" id="KIY61962.1"/>
    </source>
</evidence>
<sequence length="178" mass="20031">MIKDYTLLAFNGADLEQPSYTSQGIIRLHLAAMHARLSLLPAAENELDEESLESELTCYNAQSLIPALNASGVRSYRDLVVLSYLGITTGHEAIIFSALGLKPKSTNSTSLYALFKTLRWWHLRAAPDNSMVIFRQARETSNDLLETYVLQPDERDAEVPKDVKRVIAIAKLRLVRWL</sequence>
<proteinExistence type="predicted"/>
<dbReference type="Proteomes" id="UP000054007">
    <property type="component" value="Unassembled WGS sequence"/>
</dbReference>
<name>A0A0D7AUS5_9AGAR</name>
<dbReference type="AlphaFoldDB" id="A0A0D7AUS5"/>
<reference evidence="1 2" key="1">
    <citation type="journal article" date="2015" name="Fungal Genet. Biol.">
        <title>Evolution of novel wood decay mechanisms in Agaricales revealed by the genome sequences of Fistulina hepatica and Cylindrobasidium torrendii.</title>
        <authorList>
            <person name="Floudas D."/>
            <person name="Held B.W."/>
            <person name="Riley R."/>
            <person name="Nagy L.G."/>
            <person name="Koehler G."/>
            <person name="Ransdell A.S."/>
            <person name="Younus H."/>
            <person name="Chow J."/>
            <person name="Chiniquy J."/>
            <person name="Lipzen A."/>
            <person name="Tritt A."/>
            <person name="Sun H."/>
            <person name="Haridas S."/>
            <person name="LaButti K."/>
            <person name="Ohm R.A."/>
            <person name="Kues U."/>
            <person name="Blanchette R.A."/>
            <person name="Grigoriev I.V."/>
            <person name="Minto R.E."/>
            <person name="Hibbett D.S."/>
        </authorList>
    </citation>
    <scope>NUCLEOTIDE SEQUENCE [LARGE SCALE GENOMIC DNA]</scope>
    <source>
        <strain evidence="1 2">FP15055 ss-10</strain>
    </source>
</reference>
<keyword evidence="2" id="KW-1185">Reference proteome</keyword>
<accession>A0A0D7AUS5</accession>
<gene>
    <name evidence="1" type="ORF">CYLTODRAFT_459412</name>
</gene>
<dbReference type="EMBL" id="KN880844">
    <property type="protein sequence ID" value="KIY61962.1"/>
    <property type="molecule type" value="Genomic_DNA"/>
</dbReference>